<dbReference type="Proteomes" id="UP000799772">
    <property type="component" value="Unassembled WGS sequence"/>
</dbReference>
<dbReference type="PANTHER" id="PTHR28065">
    <property type="entry name" value="FREQUENIN"/>
    <property type="match status" value="1"/>
</dbReference>
<sequence>MDTKAHQSASREIKKYLLSIVRNDWEWPPPSPPASSDAPPEVASHALRNREPTVYKERYYGTTDESEEEEEQEEEEARSGEEDGPKEFKFENPDAIGGMIERRIAKRKRRRKDRLEEEMSWNEGLRCFVERRNGWTGARRRSDVPSAHSATGGHKEGAKADEAELPGGSVDRELNGHKEEELPETDPLLPIPPPLIDPSNPLRAAIDPRHYSDIYTKIVHSSRTPTTPINLVDMTRSLVQGWKENGEWPPKVAAIEPAIAGRRLKKSQNGRDLGLEVAMGLHNGEMKDGEEGAHGIGLGEGILAHHPHFKKGVEGVKRVLRLSGSHTSHGSHHAGAEDGVV</sequence>
<feature type="compositionally biased region" description="Basic and acidic residues" evidence="1">
    <location>
        <begin position="48"/>
        <end position="59"/>
    </location>
</feature>
<feature type="compositionally biased region" description="Basic and acidic residues" evidence="1">
    <location>
        <begin position="170"/>
        <end position="180"/>
    </location>
</feature>
<feature type="compositionally biased region" description="Basic and acidic residues" evidence="1">
    <location>
        <begin position="153"/>
        <end position="162"/>
    </location>
</feature>
<feature type="domain" description="Gag1-like clamp" evidence="2">
    <location>
        <begin position="87"/>
        <end position="249"/>
    </location>
</feature>
<protein>
    <recommendedName>
        <fullName evidence="2">Gag1-like clamp domain-containing protein</fullName>
    </recommendedName>
</protein>
<evidence type="ECO:0000256" key="1">
    <source>
        <dbReference type="SAM" id="MobiDB-lite"/>
    </source>
</evidence>
<reference evidence="3" key="1">
    <citation type="journal article" date="2020" name="Stud. Mycol.">
        <title>101 Dothideomycetes genomes: a test case for predicting lifestyles and emergence of pathogens.</title>
        <authorList>
            <person name="Haridas S."/>
            <person name="Albert R."/>
            <person name="Binder M."/>
            <person name="Bloem J."/>
            <person name="Labutti K."/>
            <person name="Salamov A."/>
            <person name="Andreopoulos B."/>
            <person name="Baker S."/>
            <person name="Barry K."/>
            <person name="Bills G."/>
            <person name="Bluhm B."/>
            <person name="Cannon C."/>
            <person name="Castanera R."/>
            <person name="Culley D."/>
            <person name="Daum C."/>
            <person name="Ezra D."/>
            <person name="Gonzalez J."/>
            <person name="Henrissat B."/>
            <person name="Kuo A."/>
            <person name="Liang C."/>
            <person name="Lipzen A."/>
            <person name="Lutzoni F."/>
            <person name="Magnuson J."/>
            <person name="Mondo S."/>
            <person name="Nolan M."/>
            <person name="Ohm R."/>
            <person name="Pangilinan J."/>
            <person name="Park H.-J."/>
            <person name="Ramirez L."/>
            <person name="Alfaro M."/>
            <person name="Sun H."/>
            <person name="Tritt A."/>
            <person name="Yoshinaga Y."/>
            <person name="Zwiers L.-H."/>
            <person name="Turgeon B."/>
            <person name="Goodwin S."/>
            <person name="Spatafora J."/>
            <person name="Crous P."/>
            <person name="Grigoriev I."/>
        </authorList>
    </citation>
    <scope>NUCLEOTIDE SEQUENCE</scope>
    <source>
        <strain evidence="3">CBS 133067</strain>
    </source>
</reference>
<keyword evidence="4" id="KW-1185">Reference proteome</keyword>
<dbReference type="PANTHER" id="PTHR28065:SF1">
    <property type="entry name" value="DUF4050 DOMAIN-CONTAINING PROTEIN"/>
    <property type="match status" value="1"/>
</dbReference>
<dbReference type="InterPro" id="IPR053274">
    <property type="entry name" value="Fluconazole_resistance"/>
</dbReference>
<organism evidence="3 4">
    <name type="scientific">Rhizodiscina lignyota</name>
    <dbReference type="NCBI Taxonomy" id="1504668"/>
    <lineage>
        <taxon>Eukaryota</taxon>
        <taxon>Fungi</taxon>
        <taxon>Dikarya</taxon>
        <taxon>Ascomycota</taxon>
        <taxon>Pezizomycotina</taxon>
        <taxon>Dothideomycetes</taxon>
        <taxon>Pleosporomycetidae</taxon>
        <taxon>Aulographales</taxon>
        <taxon>Rhizodiscinaceae</taxon>
        <taxon>Rhizodiscina</taxon>
    </lineage>
</organism>
<dbReference type="InterPro" id="IPR025124">
    <property type="entry name" value="Gag1-like_clamp"/>
</dbReference>
<feature type="compositionally biased region" description="Basic and acidic residues" evidence="1">
    <location>
        <begin position="77"/>
        <end position="92"/>
    </location>
</feature>
<name>A0A9P4ID65_9PEZI</name>
<gene>
    <name evidence="3" type="ORF">NA57DRAFT_77983</name>
</gene>
<evidence type="ECO:0000313" key="4">
    <source>
        <dbReference type="Proteomes" id="UP000799772"/>
    </source>
</evidence>
<accession>A0A9P4ID65</accession>
<dbReference type="EMBL" id="ML978129">
    <property type="protein sequence ID" value="KAF2096377.1"/>
    <property type="molecule type" value="Genomic_DNA"/>
</dbReference>
<proteinExistence type="predicted"/>
<evidence type="ECO:0000259" key="2">
    <source>
        <dbReference type="Pfam" id="PF13259"/>
    </source>
</evidence>
<comment type="caution">
    <text evidence="3">The sequence shown here is derived from an EMBL/GenBank/DDBJ whole genome shotgun (WGS) entry which is preliminary data.</text>
</comment>
<evidence type="ECO:0000313" key="3">
    <source>
        <dbReference type="EMBL" id="KAF2096377.1"/>
    </source>
</evidence>
<dbReference type="Pfam" id="PF13259">
    <property type="entry name" value="clamp_Gag1-like"/>
    <property type="match status" value="1"/>
</dbReference>
<feature type="compositionally biased region" description="Acidic residues" evidence="1">
    <location>
        <begin position="64"/>
        <end position="76"/>
    </location>
</feature>
<feature type="region of interest" description="Disordered" evidence="1">
    <location>
        <begin position="24"/>
        <end position="118"/>
    </location>
</feature>
<feature type="region of interest" description="Disordered" evidence="1">
    <location>
        <begin position="137"/>
        <end position="193"/>
    </location>
</feature>
<dbReference type="AlphaFoldDB" id="A0A9P4ID65"/>
<dbReference type="OrthoDB" id="5422958at2759"/>